<feature type="transmembrane region" description="Helical" evidence="1">
    <location>
        <begin position="84"/>
        <end position="102"/>
    </location>
</feature>
<keyword evidence="1" id="KW-0472">Membrane</keyword>
<reference evidence="3" key="1">
    <citation type="submission" date="2022-12" db="EMBL/GenBank/DDBJ databases">
        <title>Reference genome sequencing for broad-spectrum identification of bacterial and archaeal isolates by mass spectrometry.</title>
        <authorList>
            <person name="Sekiguchi Y."/>
            <person name="Tourlousse D.M."/>
        </authorList>
    </citation>
    <scope>NUCLEOTIDE SEQUENCE</scope>
    <source>
        <strain evidence="3">TSL-P1</strain>
    </source>
</reference>
<dbReference type="Pfam" id="PF11992">
    <property type="entry name" value="TgpA_N"/>
    <property type="match status" value="1"/>
</dbReference>
<dbReference type="SUPFAM" id="SSF54001">
    <property type="entry name" value="Cysteine proteinases"/>
    <property type="match status" value="1"/>
</dbReference>
<evidence type="ECO:0000313" key="3">
    <source>
        <dbReference type="EMBL" id="GLI53565.1"/>
    </source>
</evidence>
<dbReference type="Pfam" id="PF01841">
    <property type="entry name" value="Transglut_core"/>
    <property type="match status" value="1"/>
</dbReference>
<dbReference type="PANTHER" id="PTHR42736:SF1">
    <property type="entry name" value="PROTEIN-GLUTAMINE GAMMA-GLUTAMYLTRANSFERASE"/>
    <property type="match status" value="1"/>
</dbReference>
<feature type="transmembrane region" description="Helical" evidence="1">
    <location>
        <begin position="132"/>
        <end position="152"/>
    </location>
</feature>
<evidence type="ECO:0000313" key="4">
    <source>
        <dbReference type="Proteomes" id="UP001144297"/>
    </source>
</evidence>
<dbReference type="PANTHER" id="PTHR42736">
    <property type="entry name" value="PROTEIN-GLUTAMINE GAMMA-GLUTAMYLTRANSFERASE"/>
    <property type="match status" value="1"/>
</dbReference>
<dbReference type="InterPro" id="IPR021878">
    <property type="entry name" value="TgpA_N"/>
</dbReference>
<accession>A0A9W6GGJ3</accession>
<protein>
    <recommendedName>
        <fullName evidence="2">Transglutaminase-like domain-containing protein</fullName>
    </recommendedName>
</protein>
<dbReference type="SMART" id="SM00460">
    <property type="entry name" value="TGc"/>
    <property type="match status" value="1"/>
</dbReference>
<feature type="transmembrane region" description="Helical" evidence="1">
    <location>
        <begin position="12"/>
        <end position="30"/>
    </location>
</feature>
<comment type="caution">
    <text evidence="3">The sequence shown here is derived from an EMBL/GenBank/DDBJ whole genome shotgun (WGS) entry which is preliminary data.</text>
</comment>
<dbReference type="Proteomes" id="UP001144297">
    <property type="component" value="Unassembled WGS sequence"/>
</dbReference>
<organism evidence="3 4">
    <name type="scientific">Thermodesulfovibrio yellowstonii</name>
    <dbReference type="NCBI Taxonomy" id="28262"/>
    <lineage>
        <taxon>Bacteria</taxon>
        <taxon>Pseudomonadati</taxon>
        <taxon>Nitrospirota</taxon>
        <taxon>Thermodesulfovibrionia</taxon>
        <taxon>Thermodesulfovibrionales</taxon>
        <taxon>Thermodesulfovibrionaceae</taxon>
        <taxon>Thermodesulfovibrio</taxon>
    </lineage>
</organism>
<feature type="transmembrane region" description="Helical" evidence="1">
    <location>
        <begin position="109"/>
        <end position="126"/>
    </location>
</feature>
<evidence type="ECO:0000256" key="1">
    <source>
        <dbReference type="SAM" id="Phobius"/>
    </source>
</evidence>
<name>A0A9W6GGJ3_9BACT</name>
<dbReference type="EMBL" id="BSDX01000001">
    <property type="protein sequence ID" value="GLI53565.1"/>
    <property type="molecule type" value="Genomic_DNA"/>
</dbReference>
<keyword evidence="4" id="KW-1185">Reference proteome</keyword>
<feature type="transmembrane region" description="Helical" evidence="1">
    <location>
        <begin position="172"/>
        <end position="191"/>
    </location>
</feature>
<sequence>MLLQFITLSKVQNSIFALSILIAVIPFTAIFPYISYYVNFIFVLIIISSIFLHIRKIFLPVWILNIISVVLIIMPFMISSPEDILLPSIESLTLILSVRFLSKKSSREYFQIYLLSLLLLGSSSLFNFSWIFLLRLLLMLIVTIFAILLLTYIKEIKEEFINFERLLNLMKIAIFISIAAIPLSAFFFIILPRTPVPLMDVGFTKTKTGFSSTVNLGSIRDIEEDRTIVMRIKMNKLPEKELYWRVITFDTFNGKVWQKKVSGADKSNIYGEKINYTITLEPLTEQYLPTLDYPLNVSLKNVLYEYPGTYRIGFPLEKNIKYSATSFINYQLKEDNPSSIYITVPPDTSKKIEMLTKEITFQASDKKEIIDRILKFLSNYQYSLRDLPTGENSIEDFLFKKKKGNCEYFATAMASMLRIKGIPSRVVGGFKGGTYNSFGGYYIVRASDAHLWVEAWIDGKWLRFDPSGKISRDIEPVIFHLIDYLWNSIVLDYDIKAQLKLAKSIKIPAIKFDIKTFFIPLFLIILYVSFKIYCYVKEKRSPLNRFFSIMKKYGFERKKYQGLEEFISIINDSTLKQKAESFIKEYQEIYFKDKEIGKQELKKLHALLEELDENRKS</sequence>
<dbReference type="InterPro" id="IPR052901">
    <property type="entry name" value="Bact_TGase-like"/>
</dbReference>
<gene>
    <name evidence="3" type="ORF">TISLANDTSLP1_12580</name>
</gene>
<keyword evidence="1" id="KW-1133">Transmembrane helix</keyword>
<feature type="domain" description="Transglutaminase-like" evidence="2">
    <location>
        <begin position="398"/>
        <end position="468"/>
    </location>
</feature>
<dbReference type="InterPro" id="IPR038765">
    <property type="entry name" value="Papain-like_cys_pep_sf"/>
</dbReference>
<feature type="transmembrane region" description="Helical" evidence="1">
    <location>
        <begin position="61"/>
        <end position="78"/>
    </location>
</feature>
<dbReference type="Gene3D" id="3.10.620.30">
    <property type="match status" value="1"/>
</dbReference>
<evidence type="ECO:0000259" key="2">
    <source>
        <dbReference type="SMART" id="SM00460"/>
    </source>
</evidence>
<dbReference type="InterPro" id="IPR002931">
    <property type="entry name" value="Transglutaminase-like"/>
</dbReference>
<feature type="transmembrane region" description="Helical" evidence="1">
    <location>
        <begin position="517"/>
        <end position="536"/>
    </location>
</feature>
<dbReference type="AlphaFoldDB" id="A0A9W6GGJ3"/>
<proteinExistence type="predicted"/>
<keyword evidence="1" id="KW-0812">Transmembrane</keyword>